<dbReference type="AlphaFoldDB" id="A0A5M6HRB0"/>
<gene>
    <name evidence="3" type="ORF">F1193_13650</name>
</gene>
<proteinExistence type="predicted"/>
<dbReference type="EMBL" id="VWPL01000029">
    <property type="protein sequence ID" value="KAA5598227.1"/>
    <property type="molecule type" value="Genomic_DNA"/>
</dbReference>
<keyword evidence="4" id="KW-1185">Reference proteome</keyword>
<evidence type="ECO:0000313" key="3">
    <source>
        <dbReference type="EMBL" id="KAA5598227.1"/>
    </source>
</evidence>
<feature type="compositionally biased region" description="Polar residues" evidence="2">
    <location>
        <begin position="20"/>
        <end position="30"/>
    </location>
</feature>
<dbReference type="RefSeq" id="WP_150098363.1">
    <property type="nucleotide sequence ID" value="NZ_VWPL01000029.1"/>
</dbReference>
<feature type="coiled-coil region" evidence="1">
    <location>
        <begin position="40"/>
        <end position="88"/>
    </location>
</feature>
<accession>A0A5M6HRB0</accession>
<comment type="caution">
    <text evidence="3">The sequence shown here is derived from an EMBL/GenBank/DDBJ whole genome shotgun (WGS) entry which is preliminary data.</text>
</comment>
<dbReference type="Proteomes" id="UP000323886">
    <property type="component" value="Unassembled WGS sequence"/>
</dbReference>
<evidence type="ECO:0000256" key="2">
    <source>
        <dbReference type="SAM" id="MobiDB-lite"/>
    </source>
</evidence>
<reference evidence="3 4" key="1">
    <citation type="submission" date="2019-09" db="EMBL/GenBank/DDBJ databases">
        <title>Draft Whole-Genome sequence of Blastochloris sulfoviridis DSM 729.</title>
        <authorList>
            <person name="Meyer T.E."/>
            <person name="Kyndt J.A."/>
        </authorList>
    </citation>
    <scope>NUCLEOTIDE SEQUENCE [LARGE SCALE GENOMIC DNA]</scope>
    <source>
        <strain evidence="3 4">DSM 729</strain>
    </source>
</reference>
<evidence type="ECO:0000256" key="1">
    <source>
        <dbReference type="SAM" id="Coils"/>
    </source>
</evidence>
<organism evidence="3 4">
    <name type="scientific">Blastochloris sulfoviridis</name>
    <dbReference type="NCBI Taxonomy" id="50712"/>
    <lineage>
        <taxon>Bacteria</taxon>
        <taxon>Pseudomonadati</taxon>
        <taxon>Pseudomonadota</taxon>
        <taxon>Alphaproteobacteria</taxon>
        <taxon>Hyphomicrobiales</taxon>
        <taxon>Blastochloridaceae</taxon>
        <taxon>Blastochloris</taxon>
    </lineage>
</organism>
<keyword evidence="1" id="KW-0175">Coiled coil</keyword>
<feature type="region of interest" description="Disordered" evidence="2">
    <location>
        <begin position="13"/>
        <end position="38"/>
    </location>
</feature>
<name>A0A5M6HRB0_9HYPH</name>
<protein>
    <submittedName>
        <fullName evidence="3">Uncharacterized protein</fullName>
    </submittedName>
</protein>
<evidence type="ECO:0000313" key="4">
    <source>
        <dbReference type="Proteomes" id="UP000323886"/>
    </source>
</evidence>
<dbReference type="OrthoDB" id="7847067at2"/>
<sequence length="213" mass="23111">MLVGAGASHIVQAQVLGRTPDTQTTRTQAPSPGRSGDSKIAEISKQVDELLAAMEAQSKQFPAVLAAIKAKRENIEKADETVTAMIERLKQVTESMDDKSTFRAEMASIEQAISSLIDEARASNDDVIKATLPNLERKLGELRAAEALRGSTIIEARNVIRELEDNKTRLKFLIRAGEVVRAIDMIVANVGEFAKIVEKGKMVTRGLLDASSP</sequence>